<accession>A0AAD7CTE1</accession>
<feature type="non-terminal residue" evidence="1">
    <location>
        <position position="145"/>
    </location>
</feature>
<protein>
    <submittedName>
        <fullName evidence="1">Uncharacterized protein</fullName>
    </submittedName>
</protein>
<dbReference type="PROSITE" id="PS51257">
    <property type="entry name" value="PROKAR_LIPOPROTEIN"/>
    <property type="match status" value="1"/>
</dbReference>
<comment type="caution">
    <text evidence="1">The sequence shown here is derived from an EMBL/GenBank/DDBJ whole genome shotgun (WGS) entry which is preliminary data.</text>
</comment>
<proteinExistence type="predicted"/>
<sequence length="145" mass="16808">MPARLTLPLELHRLVLSHETTAYSWMWGSCRLGMWVPSLFMPILTALQVCKVWQEQVEFLAKTEWTRNTTFDYPGEMRWFPKHGQVYLDGEFTFQRLEGDLAIFQQTDCDPDFREALAEVCQAAPRPDVEVGEIIHDVEIDGMSV</sequence>
<gene>
    <name evidence="1" type="ORF">B0H17DRAFT_1093457</name>
</gene>
<evidence type="ECO:0000313" key="1">
    <source>
        <dbReference type="EMBL" id="KAJ7662428.1"/>
    </source>
</evidence>
<keyword evidence="2" id="KW-1185">Reference proteome</keyword>
<dbReference type="EMBL" id="JARKIE010000240">
    <property type="protein sequence ID" value="KAJ7662428.1"/>
    <property type="molecule type" value="Genomic_DNA"/>
</dbReference>
<evidence type="ECO:0000313" key="2">
    <source>
        <dbReference type="Proteomes" id="UP001221757"/>
    </source>
</evidence>
<dbReference type="AlphaFoldDB" id="A0AAD7CTE1"/>
<name>A0AAD7CTE1_MYCRO</name>
<organism evidence="1 2">
    <name type="scientific">Mycena rosella</name>
    <name type="common">Pink bonnet</name>
    <name type="synonym">Agaricus rosellus</name>
    <dbReference type="NCBI Taxonomy" id="1033263"/>
    <lineage>
        <taxon>Eukaryota</taxon>
        <taxon>Fungi</taxon>
        <taxon>Dikarya</taxon>
        <taxon>Basidiomycota</taxon>
        <taxon>Agaricomycotina</taxon>
        <taxon>Agaricomycetes</taxon>
        <taxon>Agaricomycetidae</taxon>
        <taxon>Agaricales</taxon>
        <taxon>Marasmiineae</taxon>
        <taxon>Mycenaceae</taxon>
        <taxon>Mycena</taxon>
    </lineage>
</organism>
<reference evidence="1" key="1">
    <citation type="submission" date="2023-03" db="EMBL/GenBank/DDBJ databases">
        <title>Massive genome expansion in bonnet fungi (Mycena s.s.) driven by repeated elements and novel gene families across ecological guilds.</title>
        <authorList>
            <consortium name="Lawrence Berkeley National Laboratory"/>
            <person name="Harder C.B."/>
            <person name="Miyauchi S."/>
            <person name="Viragh M."/>
            <person name="Kuo A."/>
            <person name="Thoen E."/>
            <person name="Andreopoulos B."/>
            <person name="Lu D."/>
            <person name="Skrede I."/>
            <person name="Drula E."/>
            <person name="Henrissat B."/>
            <person name="Morin E."/>
            <person name="Kohler A."/>
            <person name="Barry K."/>
            <person name="LaButti K."/>
            <person name="Morin E."/>
            <person name="Salamov A."/>
            <person name="Lipzen A."/>
            <person name="Mereny Z."/>
            <person name="Hegedus B."/>
            <person name="Baldrian P."/>
            <person name="Stursova M."/>
            <person name="Weitz H."/>
            <person name="Taylor A."/>
            <person name="Grigoriev I.V."/>
            <person name="Nagy L.G."/>
            <person name="Martin F."/>
            <person name="Kauserud H."/>
        </authorList>
    </citation>
    <scope>NUCLEOTIDE SEQUENCE</scope>
    <source>
        <strain evidence="1">CBHHK067</strain>
    </source>
</reference>
<dbReference type="Proteomes" id="UP001221757">
    <property type="component" value="Unassembled WGS sequence"/>
</dbReference>